<keyword evidence="2" id="KW-0812">Transmembrane</keyword>
<dbReference type="RefSeq" id="XP_051444959.1">
    <property type="nucleotide sequence ID" value="XM_051593714.1"/>
</dbReference>
<evidence type="ECO:0000313" key="4">
    <source>
        <dbReference type="Proteomes" id="UP001206595"/>
    </source>
</evidence>
<keyword evidence="2" id="KW-0472">Membrane</keyword>
<name>A0AAD5ECY0_UMBRA</name>
<feature type="transmembrane region" description="Helical" evidence="2">
    <location>
        <begin position="300"/>
        <end position="320"/>
    </location>
</feature>
<comment type="caution">
    <text evidence="3">The sequence shown here is derived from an EMBL/GenBank/DDBJ whole genome shotgun (WGS) entry which is preliminary data.</text>
</comment>
<reference evidence="3" key="1">
    <citation type="submission" date="2021-06" db="EMBL/GenBank/DDBJ databases">
        <authorList>
            <consortium name="DOE Joint Genome Institute"/>
            <person name="Mondo S.J."/>
            <person name="Amses K.R."/>
            <person name="Simmons D.R."/>
            <person name="Longcore J.E."/>
            <person name="Seto K."/>
            <person name="Alves G.H."/>
            <person name="Bonds A.E."/>
            <person name="Quandt C.A."/>
            <person name="Davis W.J."/>
            <person name="Chang Y."/>
            <person name="Letcher P.M."/>
            <person name="Powell M.J."/>
            <person name="Kuo A."/>
            <person name="Labutti K."/>
            <person name="Pangilinan J."/>
            <person name="Andreopoulos W."/>
            <person name="Tritt A."/>
            <person name="Riley R."/>
            <person name="Hundley H."/>
            <person name="Johnson J."/>
            <person name="Lipzen A."/>
            <person name="Barry K."/>
            <person name="Berbee M.L."/>
            <person name="Buchler N.E."/>
            <person name="Grigoriev I.V."/>
            <person name="Spatafora J.W."/>
            <person name="Stajich J.E."/>
            <person name="James T.Y."/>
        </authorList>
    </citation>
    <scope>NUCLEOTIDE SEQUENCE</scope>
    <source>
        <strain evidence="3">AG</strain>
    </source>
</reference>
<keyword evidence="4" id="KW-1185">Reference proteome</keyword>
<evidence type="ECO:0000256" key="2">
    <source>
        <dbReference type="SAM" id="Phobius"/>
    </source>
</evidence>
<feature type="compositionally biased region" description="Basic and acidic residues" evidence="1">
    <location>
        <begin position="118"/>
        <end position="128"/>
    </location>
</feature>
<accession>A0AAD5ECY0</accession>
<dbReference type="EMBL" id="MU620916">
    <property type="protein sequence ID" value="KAI8579955.1"/>
    <property type="molecule type" value="Genomic_DNA"/>
</dbReference>
<proteinExistence type="predicted"/>
<dbReference type="Proteomes" id="UP001206595">
    <property type="component" value="Unassembled WGS sequence"/>
</dbReference>
<protein>
    <submittedName>
        <fullName evidence="3">Uncharacterized protein</fullName>
    </submittedName>
</protein>
<sequence>MSTAQFRLLYPSGSGSVSISIEDGIPKPLMKSKGGLYELERQLLRDTKYNYQVFLDDEPQQIEVFDTACAKSKSDLSALQNLSTLCLVDMDAKDQPNSHDRILGGGADPAAVLEDPPEFDHGDSHSDNETVSSELDSPLTPTRFEGFEEEQSIHSMLHEKHDVKNEDYSTPLIDTINQDSQNIIHVEHASQVTSEIQAEPNPQRNVLETSIPERKETEDHAVDEVAANDVPMANGVFVTPMAPDAEDYLDDHCIVDDLIQELREKEESQMKANTAGEVITTQLQAFSKFGPADVLRLQSMFTSFIMIIILQAVANVFSFAKASLD</sequence>
<keyword evidence="2" id="KW-1133">Transmembrane helix</keyword>
<evidence type="ECO:0000313" key="3">
    <source>
        <dbReference type="EMBL" id="KAI8579955.1"/>
    </source>
</evidence>
<organism evidence="3 4">
    <name type="scientific">Umbelopsis ramanniana AG</name>
    <dbReference type="NCBI Taxonomy" id="1314678"/>
    <lineage>
        <taxon>Eukaryota</taxon>
        <taxon>Fungi</taxon>
        <taxon>Fungi incertae sedis</taxon>
        <taxon>Mucoromycota</taxon>
        <taxon>Mucoromycotina</taxon>
        <taxon>Umbelopsidomycetes</taxon>
        <taxon>Umbelopsidales</taxon>
        <taxon>Umbelopsidaceae</taxon>
        <taxon>Umbelopsis</taxon>
    </lineage>
</organism>
<reference evidence="3" key="2">
    <citation type="journal article" date="2022" name="Proc. Natl. Acad. Sci. U.S.A.">
        <title>Diploid-dominant life cycles characterize the early evolution of Fungi.</title>
        <authorList>
            <person name="Amses K.R."/>
            <person name="Simmons D.R."/>
            <person name="Longcore J.E."/>
            <person name="Mondo S.J."/>
            <person name="Seto K."/>
            <person name="Jeronimo G.H."/>
            <person name="Bonds A.E."/>
            <person name="Quandt C.A."/>
            <person name="Davis W.J."/>
            <person name="Chang Y."/>
            <person name="Federici B.A."/>
            <person name="Kuo A."/>
            <person name="LaButti K."/>
            <person name="Pangilinan J."/>
            <person name="Andreopoulos W."/>
            <person name="Tritt A."/>
            <person name="Riley R."/>
            <person name="Hundley H."/>
            <person name="Johnson J."/>
            <person name="Lipzen A."/>
            <person name="Barry K."/>
            <person name="Lang B.F."/>
            <person name="Cuomo C.A."/>
            <person name="Buchler N.E."/>
            <person name="Grigoriev I.V."/>
            <person name="Spatafora J.W."/>
            <person name="Stajich J.E."/>
            <person name="James T.Y."/>
        </authorList>
    </citation>
    <scope>NUCLEOTIDE SEQUENCE</scope>
    <source>
        <strain evidence="3">AG</strain>
    </source>
</reference>
<dbReference type="AlphaFoldDB" id="A0AAD5ECY0"/>
<evidence type="ECO:0000256" key="1">
    <source>
        <dbReference type="SAM" id="MobiDB-lite"/>
    </source>
</evidence>
<dbReference type="GeneID" id="75919056"/>
<feature type="region of interest" description="Disordered" evidence="1">
    <location>
        <begin position="96"/>
        <end position="138"/>
    </location>
</feature>
<gene>
    <name evidence="3" type="ORF">K450DRAFT_299921</name>
</gene>